<dbReference type="Proteomes" id="UP001331761">
    <property type="component" value="Unassembled WGS sequence"/>
</dbReference>
<comment type="caution">
    <text evidence="3">The sequence shown here is derived from an EMBL/GenBank/DDBJ whole genome shotgun (WGS) entry which is preliminary data.</text>
</comment>
<accession>A0AAN8ITN8</accession>
<feature type="transmembrane region" description="Helical" evidence="1">
    <location>
        <begin position="84"/>
        <end position="103"/>
    </location>
</feature>
<protein>
    <submittedName>
        <fullName evidence="3">Uncharacterized protein</fullName>
    </submittedName>
</protein>
<keyword evidence="1" id="KW-1133">Transmembrane helix</keyword>
<dbReference type="AlphaFoldDB" id="A0AAN8ITN8"/>
<keyword evidence="1" id="KW-0472">Membrane</keyword>
<evidence type="ECO:0000313" key="2">
    <source>
        <dbReference type="EMBL" id="KAK5974733.1"/>
    </source>
</evidence>
<gene>
    <name evidence="3" type="ORF">GCK32_010338</name>
    <name evidence="2" type="ORF">GCK32_020747</name>
</gene>
<sequence length="105" mass="11629">MNVVINDVGPARLLAVYGGTCFLVYLETNGFTQQTSSMMFGLPLMALSFLSLTSSMQQRSRFATAASFAILAMSRYLLVSKSSWEAMVIGYTLVTIGNLMYYYSF</sequence>
<reference evidence="3 4" key="1">
    <citation type="submission" date="2019-10" db="EMBL/GenBank/DDBJ databases">
        <title>Assembly and Annotation for the nematode Trichostrongylus colubriformis.</title>
        <authorList>
            <person name="Martin J."/>
        </authorList>
    </citation>
    <scope>NUCLEOTIDE SEQUENCE [LARGE SCALE GENOMIC DNA]</scope>
    <source>
        <strain evidence="3">G859</strain>
        <tissue evidence="3">Whole worm</tissue>
    </source>
</reference>
<keyword evidence="4" id="KW-1185">Reference proteome</keyword>
<dbReference type="EMBL" id="WIXE01001561">
    <property type="protein sequence ID" value="KAK5985576.1"/>
    <property type="molecule type" value="Genomic_DNA"/>
</dbReference>
<feature type="transmembrane region" description="Helical" evidence="1">
    <location>
        <begin position="62"/>
        <end position="78"/>
    </location>
</feature>
<organism evidence="3 4">
    <name type="scientific">Trichostrongylus colubriformis</name>
    <name type="common">Black scour worm</name>
    <dbReference type="NCBI Taxonomy" id="6319"/>
    <lineage>
        <taxon>Eukaryota</taxon>
        <taxon>Metazoa</taxon>
        <taxon>Ecdysozoa</taxon>
        <taxon>Nematoda</taxon>
        <taxon>Chromadorea</taxon>
        <taxon>Rhabditida</taxon>
        <taxon>Rhabditina</taxon>
        <taxon>Rhabditomorpha</taxon>
        <taxon>Strongyloidea</taxon>
        <taxon>Trichostrongylidae</taxon>
        <taxon>Trichostrongylus</taxon>
    </lineage>
</organism>
<proteinExistence type="predicted"/>
<evidence type="ECO:0000313" key="3">
    <source>
        <dbReference type="EMBL" id="KAK5985576.1"/>
    </source>
</evidence>
<evidence type="ECO:0000313" key="4">
    <source>
        <dbReference type="Proteomes" id="UP001331761"/>
    </source>
</evidence>
<dbReference type="EMBL" id="WIXE01013876">
    <property type="protein sequence ID" value="KAK5974733.1"/>
    <property type="molecule type" value="Genomic_DNA"/>
</dbReference>
<name>A0AAN8ITN8_TRICO</name>
<evidence type="ECO:0000256" key="1">
    <source>
        <dbReference type="SAM" id="Phobius"/>
    </source>
</evidence>
<keyword evidence="1" id="KW-0812">Transmembrane</keyword>